<evidence type="ECO:0008006" key="3">
    <source>
        <dbReference type="Google" id="ProtNLM"/>
    </source>
</evidence>
<organism evidence="1 2">
    <name type="scientific">Streptomyces formicae</name>
    <dbReference type="NCBI Taxonomy" id="1616117"/>
    <lineage>
        <taxon>Bacteria</taxon>
        <taxon>Bacillati</taxon>
        <taxon>Actinomycetota</taxon>
        <taxon>Actinomycetes</taxon>
        <taxon>Kitasatosporales</taxon>
        <taxon>Streptomycetaceae</taxon>
        <taxon>Streptomyces</taxon>
    </lineage>
</organism>
<gene>
    <name evidence="1" type="ORF">J4032_11810</name>
</gene>
<name>A0ABY3WHR9_9ACTN</name>
<sequence length="229" mass="24698">MAIEGVLAHQFTLPGHVAHGSWRRRPDEPDPAPDAADHAHDWCFAPCFALLAITPPAGVTARLTVFSGCRHVATTVTTAPRRVATSWIGERHLIGAQDSGGSLERWDDQYCPVAVHWQTPGTPHGVHWLRAAPGTPVDAAVDEEGTLRLTHYAHRNGEPLRFVVHAPQSAPQSAPDDVTAGHWRLPGLTVRVESAAGFDAVVSRSGDLLHIAYAPHEGAAEFLLRFTPV</sequence>
<evidence type="ECO:0000313" key="2">
    <source>
        <dbReference type="Proteomes" id="UP000828924"/>
    </source>
</evidence>
<accession>A0ABY3WHR9</accession>
<reference evidence="1 2" key="1">
    <citation type="submission" date="2021-03" db="EMBL/GenBank/DDBJ databases">
        <title>Complete genome of Streptomyces formicae strain 1H-GS9 (DSM 100524).</title>
        <authorList>
            <person name="Atanasov K.E."/>
            <person name="Altabella T."/>
            <person name="Ferrer A."/>
        </authorList>
    </citation>
    <scope>NUCLEOTIDE SEQUENCE [LARGE SCALE GENOMIC DNA]</scope>
    <source>
        <strain evidence="1 2">1H-GS9</strain>
    </source>
</reference>
<dbReference type="EMBL" id="CP071872">
    <property type="protein sequence ID" value="UNM12134.1"/>
    <property type="molecule type" value="Genomic_DNA"/>
</dbReference>
<keyword evidence="2" id="KW-1185">Reference proteome</keyword>
<evidence type="ECO:0000313" key="1">
    <source>
        <dbReference type="EMBL" id="UNM12134.1"/>
    </source>
</evidence>
<dbReference type="RefSeq" id="WP_242330731.1">
    <property type="nucleotide sequence ID" value="NZ_CP071872.1"/>
</dbReference>
<dbReference type="Proteomes" id="UP000828924">
    <property type="component" value="Chromosome"/>
</dbReference>
<protein>
    <recommendedName>
        <fullName evidence="3">Beta-galactosidase</fullName>
    </recommendedName>
</protein>
<proteinExistence type="predicted"/>